<dbReference type="AlphaFoldDB" id="A0A1G2B4I3"/>
<evidence type="ECO:0008006" key="3">
    <source>
        <dbReference type="Google" id="ProtNLM"/>
    </source>
</evidence>
<dbReference type="Proteomes" id="UP000179164">
    <property type="component" value="Unassembled WGS sequence"/>
</dbReference>
<evidence type="ECO:0000313" key="2">
    <source>
        <dbReference type="Proteomes" id="UP000179164"/>
    </source>
</evidence>
<dbReference type="EMBL" id="MHKE01000015">
    <property type="protein sequence ID" value="OGY83137.1"/>
    <property type="molecule type" value="Genomic_DNA"/>
</dbReference>
<evidence type="ECO:0000313" key="1">
    <source>
        <dbReference type="EMBL" id="OGY83137.1"/>
    </source>
</evidence>
<organism evidence="1 2">
    <name type="scientific">Candidatus Kerfeldbacteria bacterium RIFCSPLOWO2_01_FULL_48_11</name>
    <dbReference type="NCBI Taxonomy" id="1798543"/>
    <lineage>
        <taxon>Bacteria</taxon>
        <taxon>Candidatus Kerfeldiibacteriota</taxon>
    </lineage>
</organism>
<comment type="caution">
    <text evidence="1">The sequence shown here is derived from an EMBL/GenBank/DDBJ whole genome shotgun (WGS) entry which is preliminary data.</text>
</comment>
<dbReference type="InterPro" id="IPR021857">
    <property type="entry name" value="DUF3467"/>
</dbReference>
<accession>A0A1G2B4I3</accession>
<proteinExistence type="predicted"/>
<dbReference type="Pfam" id="PF11950">
    <property type="entry name" value="DUF3467"/>
    <property type="match status" value="1"/>
</dbReference>
<sequence>MNGQPIPQTGPAGQSQQIQIKIEDSVMKGTYANMMSVAHSKEEFVMDFLNVFPAQRAGILTSRVIVSPGHMKRILKAMEENLKKYESNFGKIEEAKVPGSEVGFRT</sequence>
<gene>
    <name evidence="1" type="ORF">A2898_02580</name>
</gene>
<name>A0A1G2B4I3_9BACT</name>
<protein>
    <recommendedName>
        <fullName evidence="3">DUF3467 domain-containing protein</fullName>
    </recommendedName>
</protein>
<dbReference type="STRING" id="1798543.A2898_02580"/>
<reference evidence="1 2" key="1">
    <citation type="journal article" date="2016" name="Nat. Commun.">
        <title>Thousands of microbial genomes shed light on interconnected biogeochemical processes in an aquifer system.</title>
        <authorList>
            <person name="Anantharaman K."/>
            <person name="Brown C.T."/>
            <person name="Hug L.A."/>
            <person name="Sharon I."/>
            <person name="Castelle C.J."/>
            <person name="Probst A.J."/>
            <person name="Thomas B.C."/>
            <person name="Singh A."/>
            <person name="Wilkins M.J."/>
            <person name="Karaoz U."/>
            <person name="Brodie E.L."/>
            <person name="Williams K.H."/>
            <person name="Hubbard S.S."/>
            <person name="Banfield J.F."/>
        </authorList>
    </citation>
    <scope>NUCLEOTIDE SEQUENCE [LARGE SCALE GENOMIC DNA]</scope>
</reference>